<dbReference type="InterPro" id="IPR002110">
    <property type="entry name" value="Ankyrin_rpt"/>
</dbReference>
<dbReference type="Gene3D" id="1.25.40.20">
    <property type="entry name" value="Ankyrin repeat-containing domain"/>
    <property type="match status" value="2"/>
</dbReference>
<evidence type="ECO:0000256" key="5">
    <source>
        <dbReference type="SAM" id="MobiDB-lite"/>
    </source>
</evidence>
<evidence type="ECO:0000256" key="1">
    <source>
        <dbReference type="ARBA" id="ARBA00022473"/>
    </source>
</evidence>
<feature type="repeat" description="ANK" evidence="4">
    <location>
        <begin position="45"/>
        <end position="77"/>
    </location>
</feature>
<dbReference type="OrthoDB" id="5314041at2759"/>
<dbReference type="SMART" id="SM00248">
    <property type="entry name" value="ANK"/>
    <property type="match status" value="4"/>
</dbReference>
<proteinExistence type="inferred from homology"/>
<dbReference type="GO" id="GO:0004857">
    <property type="term" value="F:enzyme inhibitor activity"/>
    <property type="evidence" value="ECO:0007669"/>
    <property type="project" value="TreeGrafter"/>
</dbReference>
<feature type="region of interest" description="Disordered" evidence="5">
    <location>
        <begin position="305"/>
        <end position="354"/>
    </location>
</feature>
<evidence type="ECO:0000256" key="2">
    <source>
        <dbReference type="ARBA" id="ARBA00022737"/>
    </source>
</evidence>
<dbReference type="InterPro" id="IPR036770">
    <property type="entry name" value="Ankyrin_rpt-contain_sf"/>
</dbReference>
<reference evidence="6" key="1">
    <citation type="submission" date="2023-01" db="EMBL/GenBank/DDBJ databases">
        <title>Genome assembly of the deep-sea coral Lophelia pertusa.</title>
        <authorList>
            <person name="Herrera S."/>
            <person name="Cordes E."/>
        </authorList>
    </citation>
    <scope>NUCLEOTIDE SEQUENCE</scope>
    <source>
        <strain evidence="6">USNM1676648</strain>
        <tissue evidence="6">Polyp</tissue>
    </source>
</reference>
<dbReference type="EMBL" id="MU826827">
    <property type="protein sequence ID" value="KAJ7374603.1"/>
    <property type="molecule type" value="Genomic_DNA"/>
</dbReference>
<protein>
    <submittedName>
        <fullName evidence="6">Uncharacterized protein</fullName>
    </submittedName>
</protein>
<comment type="similarity">
    <text evidence="3">Belongs to the NRARP family.</text>
</comment>
<accession>A0A9W9Z6B4</accession>
<dbReference type="InterPro" id="IPR051226">
    <property type="entry name" value="PP1_Regulatory_Subunit"/>
</dbReference>
<evidence type="ECO:0000256" key="3">
    <source>
        <dbReference type="ARBA" id="ARBA00038386"/>
    </source>
</evidence>
<dbReference type="Proteomes" id="UP001163046">
    <property type="component" value="Unassembled WGS sequence"/>
</dbReference>
<dbReference type="PROSITE" id="PS50088">
    <property type="entry name" value="ANK_REPEAT"/>
    <property type="match status" value="4"/>
</dbReference>
<evidence type="ECO:0000256" key="4">
    <source>
        <dbReference type="PROSITE-ProRule" id="PRU00023"/>
    </source>
</evidence>
<dbReference type="PANTHER" id="PTHR24179:SF21">
    <property type="entry name" value="MYOSIN BINDING SUBUNIT, ISOFORM O"/>
    <property type="match status" value="1"/>
</dbReference>
<comment type="caution">
    <text evidence="6">The sequence shown here is derived from an EMBL/GenBank/DDBJ whole genome shotgun (WGS) entry which is preliminary data.</text>
</comment>
<keyword evidence="2" id="KW-0677">Repeat</keyword>
<feature type="compositionally biased region" description="Polar residues" evidence="5">
    <location>
        <begin position="305"/>
        <end position="322"/>
    </location>
</feature>
<feature type="repeat" description="ANK" evidence="4">
    <location>
        <begin position="394"/>
        <end position="426"/>
    </location>
</feature>
<feature type="repeat" description="ANK" evidence="4">
    <location>
        <begin position="78"/>
        <end position="110"/>
    </location>
</feature>
<evidence type="ECO:0000313" key="6">
    <source>
        <dbReference type="EMBL" id="KAJ7374603.1"/>
    </source>
</evidence>
<feature type="compositionally biased region" description="Low complexity" evidence="5">
    <location>
        <begin position="266"/>
        <end position="291"/>
    </location>
</feature>
<dbReference type="GO" id="GO:0005737">
    <property type="term" value="C:cytoplasm"/>
    <property type="evidence" value="ECO:0007669"/>
    <property type="project" value="TreeGrafter"/>
</dbReference>
<dbReference type="AlphaFoldDB" id="A0A9W9Z6B4"/>
<gene>
    <name evidence="6" type="ORF">OS493_004941</name>
</gene>
<dbReference type="SUPFAM" id="SSF48403">
    <property type="entry name" value="Ankyrin repeat"/>
    <property type="match status" value="1"/>
</dbReference>
<organism evidence="6 7">
    <name type="scientific">Desmophyllum pertusum</name>
    <dbReference type="NCBI Taxonomy" id="174260"/>
    <lineage>
        <taxon>Eukaryota</taxon>
        <taxon>Metazoa</taxon>
        <taxon>Cnidaria</taxon>
        <taxon>Anthozoa</taxon>
        <taxon>Hexacorallia</taxon>
        <taxon>Scleractinia</taxon>
        <taxon>Caryophylliina</taxon>
        <taxon>Caryophylliidae</taxon>
        <taxon>Desmophyllum</taxon>
    </lineage>
</organism>
<dbReference type="GO" id="GO:0019208">
    <property type="term" value="F:phosphatase regulator activity"/>
    <property type="evidence" value="ECO:0007669"/>
    <property type="project" value="TreeGrafter"/>
</dbReference>
<dbReference type="PANTHER" id="PTHR24179">
    <property type="entry name" value="PROTEIN PHOSPHATASE 1 REGULATORY SUBUNIT 12"/>
    <property type="match status" value="1"/>
</dbReference>
<keyword evidence="4" id="KW-0040">ANK repeat</keyword>
<evidence type="ECO:0000313" key="7">
    <source>
        <dbReference type="Proteomes" id="UP001163046"/>
    </source>
</evidence>
<feature type="repeat" description="ANK" evidence="4">
    <location>
        <begin position="427"/>
        <end position="459"/>
    </location>
</feature>
<keyword evidence="7" id="KW-1185">Reference proteome</keyword>
<dbReference type="PROSITE" id="PS50297">
    <property type="entry name" value="ANK_REP_REGION"/>
    <property type="match status" value="3"/>
</dbReference>
<keyword evidence="1" id="KW-0217">Developmental protein</keyword>
<feature type="region of interest" description="Disordered" evidence="5">
    <location>
        <begin position="265"/>
        <end position="291"/>
    </location>
</feature>
<name>A0A9W9Z6B4_9CNID</name>
<sequence>MLKFAVKRKPVELFHEAVSSRDILRVQFLLEQNESQFHVDDIDKDGITALQRSCFTGNLKLVQLLVTHGADLNIQDKEGWSVMHAATVARNHAIMRCLITMGAEVALQNDQGELALDLARDLQSVAILAEAMRRGGRARDIEEYFKRRPEVRELIEEKLQHSDVIGLVKERQRASSEILPSNISWSETQKRRSSLDVLNDLRAPTAAVKTRDKDLERLMAIPRLAGVALPTRNTPTKSRVGLDVGCRETVCQKCGKRRREVFKRQSTSSLCSNSSDSSTSSDSAYSSTSTNSATNLVSFERGTITPTAKQNNHSRAQNTFSQDRLRASSVDVSPERGNDPNRGFNADEQFQPRRFSSPALYANDRRTSVVPRAPRATIASAIEEVTNVNELNDSGVSLLHEAAAKGDTEGVKLLLEYGAEVNRQALNGSSPLHEAVREGNAVTANILIEHGADLFTETDNGMLPIDLATDIDMKRFIENAMALK</sequence>
<dbReference type="Pfam" id="PF12796">
    <property type="entry name" value="Ank_2"/>
    <property type="match status" value="2"/>
</dbReference>